<dbReference type="InterPro" id="IPR050697">
    <property type="entry name" value="Adenylyl/Guanylyl_Cyclase_3/4"/>
</dbReference>
<organism evidence="3 4">
    <name type="scientific">Pacificispira spongiicola</name>
    <dbReference type="NCBI Taxonomy" id="2729598"/>
    <lineage>
        <taxon>Bacteria</taxon>
        <taxon>Pseudomonadati</taxon>
        <taxon>Pseudomonadota</taxon>
        <taxon>Alphaproteobacteria</taxon>
        <taxon>Rhodospirillales</taxon>
        <taxon>Rhodospirillaceae</taxon>
        <taxon>Pacificispira</taxon>
    </lineage>
</organism>
<dbReference type="AlphaFoldDB" id="A0A7Y0DZD3"/>
<dbReference type="CDD" id="cd07302">
    <property type="entry name" value="CHD"/>
    <property type="match status" value="1"/>
</dbReference>
<feature type="transmembrane region" description="Helical" evidence="1">
    <location>
        <begin position="429"/>
        <end position="446"/>
    </location>
</feature>
<dbReference type="Gene3D" id="3.30.70.1230">
    <property type="entry name" value="Nucleotide cyclase"/>
    <property type="match status" value="1"/>
</dbReference>
<dbReference type="PANTHER" id="PTHR43081">
    <property type="entry name" value="ADENYLATE CYCLASE, TERMINAL-DIFFERENTIATION SPECIFIC-RELATED"/>
    <property type="match status" value="1"/>
</dbReference>
<name>A0A7Y0DZD3_9PROT</name>
<keyword evidence="4" id="KW-1185">Reference proteome</keyword>
<keyword evidence="1" id="KW-1133">Transmembrane helix</keyword>
<gene>
    <name evidence="3" type="ORF">HH303_07895</name>
</gene>
<evidence type="ECO:0000256" key="1">
    <source>
        <dbReference type="SAM" id="Phobius"/>
    </source>
</evidence>
<comment type="caution">
    <text evidence="3">The sequence shown here is derived from an EMBL/GenBank/DDBJ whole genome shotgun (WGS) entry which is preliminary data.</text>
</comment>
<dbReference type="PROSITE" id="PS50125">
    <property type="entry name" value="GUANYLATE_CYCLASE_2"/>
    <property type="match status" value="1"/>
</dbReference>
<dbReference type="InterPro" id="IPR007890">
    <property type="entry name" value="CHASE2"/>
</dbReference>
<dbReference type="RefSeq" id="WP_169624686.1">
    <property type="nucleotide sequence ID" value="NZ_JABBNT010000002.1"/>
</dbReference>
<dbReference type="GO" id="GO:0006171">
    <property type="term" value="P:cAMP biosynthetic process"/>
    <property type="evidence" value="ECO:0007669"/>
    <property type="project" value="TreeGrafter"/>
</dbReference>
<dbReference type="GO" id="GO:0004016">
    <property type="term" value="F:adenylate cyclase activity"/>
    <property type="evidence" value="ECO:0007669"/>
    <property type="project" value="UniProtKB-ARBA"/>
</dbReference>
<dbReference type="Pfam" id="PF05226">
    <property type="entry name" value="CHASE2"/>
    <property type="match status" value="1"/>
</dbReference>
<keyword evidence="1" id="KW-0812">Transmembrane</keyword>
<dbReference type="EMBL" id="JABBNT010000002">
    <property type="protein sequence ID" value="NMM44397.1"/>
    <property type="molecule type" value="Genomic_DNA"/>
</dbReference>
<dbReference type="SUPFAM" id="SSF55073">
    <property type="entry name" value="Nucleotide cyclase"/>
    <property type="match status" value="1"/>
</dbReference>
<dbReference type="SMART" id="SM00044">
    <property type="entry name" value="CYCc"/>
    <property type="match status" value="1"/>
</dbReference>
<keyword evidence="1" id="KW-0472">Membrane</keyword>
<dbReference type="GO" id="GO:0035556">
    <property type="term" value="P:intracellular signal transduction"/>
    <property type="evidence" value="ECO:0007669"/>
    <property type="project" value="InterPro"/>
</dbReference>
<feature type="transmembrane region" description="Helical" evidence="1">
    <location>
        <begin position="452"/>
        <end position="475"/>
    </location>
</feature>
<evidence type="ECO:0000259" key="2">
    <source>
        <dbReference type="PROSITE" id="PS50125"/>
    </source>
</evidence>
<dbReference type="Pfam" id="PF00211">
    <property type="entry name" value="Guanylate_cyc"/>
    <property type="match status" value="1"/>
</dbReference>
<sequence>MAAHKTRLKQAIPILAGLAVILILAPIYSADLPAVSRLRNIVFDTYQQFDPRPPYPDSVVTILDIDEASLKNIGQWPWPRSYLASIVEYLQQVGVGVVAFDVLFSEADRTSPARVFGTLPDTMQEQLGAIDFPDNDETLAETVSRGGIVLGQVLLPLQESPAPAPPPEKFGIVSSEPHAAQYLYAYPSILRALPVLEDAAAGLGLVNIVPDNDGVIRTVPLFLRYKPRTETNATTPDDVLGADWGSVQASLSMETLSVYLQRLTQMLKPDNAPAKRTYRFKTVGGSGEQSIGGAETGIVYIDTGGLPDLRFKIETDANAGLRIHYARKETQPVISMWDLVQGKVDPNELAGRIVLVGTSAAGLHDLRFNTLGEEIPGVFVHAQIIDQVMSGHFLTRPDYAQGLEIVAMLVLSVALIVVIYLFGALVSGLLGLTIVAAGLAGSAYAFHEHHMLLDPVLPSITALGVFMACSLAKYWQTERDQRWVRNAFKTFVSPNLVESLALHPEALKLGGTRKEVTFIFTDLAGFTTFVEQSDPEVSVPLLNEYIDNMVRIGLKHGGYLDKIIGDATVFHFNSFLPPLDQPDHAQRAYACAVEMDAWATAYSDEKRAQGIPLNNTRIGVNTGIVTIGNFGGAVMDYTALGDAINTAARLESGGKFLGVNVSVSGETKSRVDGFIGRPCGILVLKGQSVDTPVYEPMSEDRLNSAPIQKYLEAYALMEAEDPRAADVMAEVLDLTPDDGLAKLHLDRLRNGETGIRIVMTSK</sequence>
<evidence type="ECO:0000313" key="3">
    <source>
        <dbReference type="EMBL" id="NMM44397.1"/>
    </source>
</evidence>
<dbReference type="InterPro" id="IPR001054">
    <property type="entry name" value="A/G_cyclase"/>
</dbReference>
<proteinExistence type="predicted"/>
<feature type="domain" description="Guanylate cyclase" evidence="2">
    <location>
        <begin position="517"/>
        <end position="651"/>
    </location>
</feature>
<dbReference type="Proteomes" id="UP000539372">
    <property type="component" value="Unassembled WGS sequence"/>
</dbReference>
<dbReference type="PANTHER" id="PTHR43081:SF1">
    <property type="entry name" value="ADENYLATE CYCLASE, TERMINAL-DIFFERENTIATION SPECIFIC"/>
    <property type="match status" value="1"/>
</dbReference>
<protein>
    <submittedName>
        <fullName evidence="3">Adenylate/guanylate cyclase domain-containing protein</fullName>
    </submittedName>
</protein>
<dbReference type="SMART" id="SM01080">
    <property type="entry name" value="CHASE2"/>
    <property type="match status" value="1"/>
</dbReference>
<evidence type="ECO:0000313" key="4">
    <source>
        <dbReference type="Proteomes" id="UP000539372"/>
    </source>
</evidence>
<reference evidence="3 4" key="1">
    <citation type="submission" date="2020-04" db="EMBL/GenBank/DDBJ databases">
        <title>Rhodospirillaceae bacterium KN72 isolated from deep sea.</title>
        <authorList>
            <person name="Zhang D.-C."/>
        </authorList>
    </citation>
    <scope>NUCLEOTIDE SEQUENCE [LARGE SCALE GENOMIC DNA]</scope>
    <source>
        <strain evidence="3 4">KN72</strain>
    </source>
</reference>
<feature type="transmembrane region" description="Helical" evidence="1">
    <location>
        <begin position="399"/>
        <end position="422"/>
    </location>
</feature>
<dbReference type="InterPro" id="IPR029787">
    <property type="entry name" value="Nucleotide_cyclase"/>
</dbReference>
<accession>A0A7Y0DZD3</accession>